<sequence length="485" mass="54424">MSGEQLFKVGKSTDSTYKKIKTTSLSINETIAANDKLNMQSTMTSTLVSNSKKPYSGKKRGRKPKTEEEKLLKKQKQTSDSRASLFTNTNVPGLSINSLPSNGTFKTEIDSNGTNKNTSNSETTDDTNQKALAHLYHRREFVCDRCSKLKRACFGMLDSCNNCLIANKKCTLDRPRIRKSKPRQLKVMEMAIPIGENGNINSIQTSHQINSQEASKAKQLQLVINNLQVELKESSKEKKIREEYYKELEIENEYLKDSVSTLQQLFKEQQNLVQLLEEQQLLNFQKLKKLQYNKMAPNNVLSKSMTAQANPQFQLHSDDRKDWLLQINNNTSIVTPISSDSQLNNHSYSAQISDNSNTKNVSPQNSTLKNPDSMQNKINHEQLQLQLKKLVSKNEEDSQFMATTWSDETSVETSKNIKTVSSSGGKNGGFIQNSGGNAGWIVSQFISEPTTPKQEGAASKPKPPETSNTKTTANSNNDVDLYMII</sequence>
<feature type="region of interest" description="Disordered" evidence="2">
    <location>
        <begin position="409"/>
        <end position="432"/>
    </location>
</feature>
<name>A0A1B7TIU9_9ASCO</name>
<accession>A0A1B7TIU9</accession>
<feature type="region of interest" description="Disordered" evidence="2">
    <location>
        <begin position="43"/>
        <end position="126"/>
    </location>
</feature>
<evidence type="ECO:0000313" key="4">
    <source>
        <dbReference type="EMBL" id="OBA28682.1"/>
    </source>
</evidence>
<evidence type="ECO:0000313" key="5">
    <source>
        <dbReference type="Proteomes" id="UP000092321"/>
    </source>
</evidence>
<feature type="compositionally biased region" description="Polar residues" evidence="2">
    <location>
        <begin position="43"/>
        <end position="53"/>
    </location>
</feature>
<evidence type="ECO:0000256" key="2">
    <source>
        <dbReference type="SAM" id="MobiDB-lite"/>
    </source>
</evidence>
<dbReference type="GO" id="GO:0000981">
    <property type="term" value="F:DNA-binding transcription factor activity, RNA polymerase II-specific"/>
    <property type="evidence" value="ECO:0007669"/>
    <property type="project" value="InterPro"/>
</dbReference>
<dbReference type="InterPro" id="IPR001138">
    <property type="entry name" value="Zn2Cys6_DnaBD"/>
</dbReference>
<keyword evidence="1" id="KW-0175">Coiled coil</keyword>
<feature type="compositionally biased region" description="Low complexity" evidence="2">
    <location>
        <begin position="110"/>
        <end position="122"/>
    </location>
</feature>
<protein>
    <recommendedName>
        <fullName evidence="3">Zn(2)-C6 fungal-type domain-containing protein</fullName>
    </recommendedName>
</protein>
<organism evidence="4 5">
    <name type="scientific">Hanseniaspora valbyensis NRRL Y-1626</name>
    <dbReference type="NCBI Taxonomy" id="766949"/>
    <lineage>
        <taxon>Eukaryota</taxon>
        <taxon>Fungi</taxon>
        <taxon>Dikarya</taxon>
        <taxon>Ascomycota</taxon>
        <taxon>Saccharomycotina</taxon>
        <taxon>Saccharomycetes</taxon>
        <taxon>Saccharomycodales</taxon>
        <taxon>Saccharomycodaceae</taxon>
        <taxon>Hanseniaspora</taxon>
    </lineage>
</organism>
<dbReference type="SUPFAM" id="SSF57701">
    <property type="entry name" value="Zn2/Cys6 DNA-binding domain"/>
    <property type="match status" value="1"/>
</dbReference>
<dbReference type="CDD" id="cd00067">
    <property type="entry name" value="GAL4"/>
    <property type="match status" value="1"/>
</dbReference>
<dbReference type="AlphaFoldDB" id="A0A1B7TIU9"/>
<feature type="region of interest" description="Disordered" evidence="2">
    <location>
        <begin position="335"/>
        <end position="374"/>
    </location>
</feature>
<feature type="compositionally biased region" description="Low complexity" evidence="2">
    <location>
        <begin position="466"/>
        <end position="477"/>
    </location>
</feature>
<feature type="coiled-coil region" evidence="1">
    <location>
        <begin position="217"/>
        <end position="279"/>
    </location>
</feature>
<dbReference type="SMART" id="SM00066">
    <property type="entry name" value="GAL4"/>
    <property type="match status" value="1"/>
</dbReference>
<dbReference type="Proteomes" id="UP000092321">
    <property type="component" value="Unassembled WGS sequence"/>
</dbReference>
<comment type="caution">
    <text evidence="4">The sequence shown here is derived from an EMBL/GenBank/DDBJ whole genome shotgun (WGS) entry which is preliminary data.</text>
</comment>
<proteinExistence type="predicted"/>
<dbReference type="GO" id="GO:0008270">
    <property type="term" value="F:zinc ion binding"/>
    <property type="evidence" value="ECO:0007669"/>
    <property type="project" value="InterPro"/>
</dbReference>
<feature type="compositionally biased region" description="Polar residues" evidence="2">
    <location>
        <begin position="80"/>
        <end position="105"/>
    </location>
</feature>
<dbReference type="EMBL" id="LXPE01000002">
    <property type="protein sequence ID" value="OBA28682.1"/>
    <property type="molecule type" value="Genomic_DNA"/>
</dbReference>
<reference evidence="5" key="1">
    <citation type="journal article" date="2016" name="Proc. Natl. Acad. Sci. U.S.A.">
        <title>Comparative genomics of biotechnologically important yeasts.</title>
        <authorList>
            <person name="Riley R."/>
            <person name="Haridas S."/>
            <person name="Wolfe K.H."/>
            <person name="Lopes M.R."/>
            <person name="Hittinger C.T."/>
            <person name="Goeker M."/>
            <person name="Salamov A.A."/>
            <person name="Wisecaver J.H."/>
            <person name="Long T.M."/>
            <person name="Calvey C.H."/>
            <person name="Aerts A.L."/>
            <person name="Barry K.W."/>
            <person name="Choi C."/>
            <person name="Clum A."/>
            <person name="Coughlan A.Y."/>
            <person name="Deshpande S."/>
            <person name="Douglass A.P."/>
            <person name="Hanson S.J."/>
            <person name="Klenk H.-P."/>
            <person name="LaButti K.M."/>
            <person name="Lapidus A."/>
            <person name="Lindquist E.A."/>
            <person name="Lipzen A.M."/>
            <person name="Meier-Kolthoff J.P."/>
            <person name="Ohm R.A."/>
            <person name="Otillar R.P."/>
            <person name="Pangilinan J.L."/>
            <person name="Peng Y."/>
            <person name="Rokas A."/>
            <person name="Rosa C.A."/>
            <person name="Scheuner C."/>
            <person name="Sibirny A.A."/>
            <person name="Slot J.C."/>
            <person name="Stielow J.B."/>
            <person name="Sun H."/>
            <person name="Kurtzman C.P."/>
            <person name="Blackwell M."/>
            <person name="Grigoriev I.V."/>
            <person name="Jeffries T.W."/>
        </authorList>
    </citation>
    <scope>NUCLEOTIDE SEQUENCE [LARGE SCALE GENOMIC DNA]</scope>
    <source>
        <strain evidence="5">NRRL Y-1626</strain>
    </source>
</reference>
<dbReference type="Pfam" id="PF00172">
    <property type="entry name" value="Zn_clus"/>
    <property type="match status" value="1"/>
</dbReference>
<evidence type="ECO:0000259" key="3">
    <source>
        <dbReference type="SMART" id="SM00066"/>
    </source>
</evidence>
<dbReference type="OrthoDB" id="3972808at2759"/>
<keyword evidence="5" id="KW-1185">Reference proteome</keyword>
<feature type="domain" description="Zn(2)-C6 fungal-type" evidence="3">
    <location>
        <begin position="137"/>
        <end position="181"/>
    </location>
</feature>
<dbReference type="InterPro" id="IPR036864">
    <property type="entry name" value="Zn2-C6_fun-type_DNA-bd_sf"/>
</dbReference>
<feature type="region of interest" description="Disordered" evidence="2">
    <location>
        <begin position="447"/>
        <end position="478"/>
    </location>
</feature>
<evidence type="ECO:0000256" key="1">
    <source>
        <dbReference type="SAM" id="Coils"/>
    </source>
</evidence>
<gene>
    <name evidence="4" type="ORF">HANVADRAFT_51152</name>
</gene>